<feature type="transmembrane region" description="Helical" evidence="1">
    <location>
        <begin position="95"/>
        <end position="113"/>
    </location>
</feature>
<feature type="transmembrane region" description="Helical" evidence="1">
    <location>
        <begin position="12"/>
        <end position="30"/>
    </location>
</feature>
<keyword evidence="3" id="KW-1185">Reference proteome</keyword>
<dbReference type="Proteomes" id="UP000245412">
    <property type="component" value="Unassembled WGS sequence"/>
</dbReference>
<dbReference type="AlphaFoldDB" id="A0AB73SZ90"/>
<dbReference type="RefSeq" id="WP_109748053.1">
    <property type="nucleotide sequence ID" value="NZ_JANKBI010000015.1"/>
</dbReference>
<sequence length="137" mass="15724">MKILTEKVIPMTTLLVTLTLIIISISNLIFGGGDLSVYIMFLQIAGCFFVLSCVEYFILEKIEFNSSVSYNAASFLIWYLMLGVCNFGFGWSGVSLKNVVVYTLLFTAFFICIQKYSYYRLRRSAEEINRLLEKNKE</sequence>
<comment type="caution">
    <text evidence="2">The sequence shown here is derived from an EMBL/GenBank/DDBJ whole genome shotgun (WGS) entry which is preliminary data.</text>
</comment>
<feature type="transmembrane region" description="Helical" evidence="1">
    <location>
        <begin position="70"/>
        <end position="89"/>
    </location>
</feature>
<reference evidence="2 3" key="1">
    <citation type="submission" date="2018-05" db="EMBL/GenBank/DDBJ databases">
        <authorList>
            <person name="Goeker M."/>
            <person name="Huntemann M."/>
            <person name="Clum A."/>
            <person name="Pillay M."/>
            <person name="Palaniappan K."/>
            <person name="Varghese N."/>
            <person name="Mikhailova N."/>
            <person name="Stamatis D."/>
            <person name="Reddy T."/>
            <person name="Daum C."/>
            <person name="Shapiro N."/>
            <person name="Ivanova N."/>
            <person name="Kyrpides N."/>
            <person name="Woyke T."/>
        </authorList>
    </citation>
    <scope>NUCLEOTIDE SEQUENCE [LARGE SCALE GENOMIC DNA]</scope>
    <source>
        <strain evidence="2 3">DSM 26524</strain>
    </source>
</reference>
<name>A0AB73SZ90_9FIRM</name>
<accession>A0AB73SZ90</accession>
<evidence type="ECO:0000313" key="2">
    <source>
        <dbReference type="EMBL" id="PWJ72873.1"/>
    </source>
</evidence>
<keyword evidence="1" id="KW-1133">Transmembrane helix</keyword>
<keyword evidence="1" id="KW-0812">Transmembrane</keyword>
<dbReference type="EMBL" id="QGGY01000015">
    <property type="protein sequence ID" value="PWJ72873.1"/>
    <property type="molecule type" value="Genomic_DNA"/>
</dbReference>
<evidence type="ECO:0000313" key="3">
    <source>
        <dbReference type="Proteomes" id="UP000245412"/>
    </source>
</evidence>
<evidence type="ECO:0000256" key="1">
    <source>
        <dbReference type="SAM" id="Phobius"/>
    </source>
</evidence>
<gene>
    <name evidence="2" type="ORF">C7383_11523</name>
</gene>
<feature type="transmembrane region" description="Helical" evidence="1">
    <location>
        <begin position="36"/>
        <end position="58"/>
    </location>
</feature>
<proteinExistence type="predicted"/>
<protein>
    <recommendedName>
        <fullName evidence="4">DUF3021 domain-containing protein</fullName>
    </recommendedName>
</protein>
<organism evidence="2 3">
    <name type="scientific">Murimonas intestini</name>
    <dbReference type="NCBI Taxonomy" id="1337051"/>
    <lineage>
        <taxon>Bacteria</taxon>
        <taxon>Bacillati</taxon>
        <taxon>Bacillota</taxon>
        <taxon>Clostridia</taxon>
        <taxon>Lachnospirales</taxon>
        <taxon>Lachnospiraceae</taxon>
        <taxon>Murimonas</taxon>
    </lineage>
</organism>
<keyword evidence="1" id="KW-0472">Membrane</keyword>
<evidence type="ECO:0008006" key="4">
    <source>
        <dbReference type="Google" id="ProtNLM"/>
    </source>
</evidence>